<dbReference type="InterPro" id="IPR036291">
    <property type="entry name" value="NAD(P)-bd_dom_sf"/>
</dbReference>
<comment type="caution">
    <text evidence="1">The sequence shown here is derived from an EMBL/GenBank/DDBJ whole genome shotgun (WGS) entry which is preliminary data.</text>
</comment>
<dbReference type="SUPFAM" id="SSF51735">
    <property type="entry name" value="NAD(P)-binding Rossmann-fold domains"/>
    <property type="match status" value="1"/>
</dbReference>
<gene>
    <name evidence="1" type="ORF">B0A50_01615</name>
</gene>
<sequence>MPTVLISGAANGLGAAFVEAYRTQPDTLVLAIDLQQINQHPDISSNNNVRSWAMDVTDEPSINAFAKDIQGQPIDLVIHSAGIRGLVPHLEEAKRGDVNACETLEAMDFATLTRTYQINAAGTFLLFRALLPSLLKAKDSKVIVMSSRMGSVGNNYAGNRAAGSAYAYRSSKAALNAIIRSFVVDVPEVTFVMCHPGRVETKLVKWKEDGAISAQESVEGLLPLIERWGKDDSGKFYDRFGDTIQW</sequence>
<dbReference type="AlphaFoldDB" id="A0A4U0UBG0"/>
<dbReference type="PANTHER" id="PTHR45458:SF1">
    <property type="entry name" value="SHORT CHAIN DEHYDROGENASE"/>
    <property type="match status" value="1"/>
</dbReference>
<dbReference type="Pfam" id="PF00106">
    <property type="entry name" value="adh_short"/>
    <property type="match status" value="1"/>
</dbReference>
<dbReference type="InterPro" id="IPR002347">
    <property type="entry name" value="SDR_fam"/>
</dbReference>
<dbReference type="GO" id="GO:0016616">
    <property type="term" value="F:oxidoreductase activity, acting on the CH-OH group of donors, NAD or NADP as acceptor"/>
    <property type="evidence" value="ECO:0007669"/>
    <property type="project" value="TreeGrafter"/>
</dbReference>
<accession>A0A4U0UBG0</accession>
<dbReference type="PANTHER" id="PTHR45458">
    <property type="entry name" value="SHORT-CHAIN DEHYDROGENASE/REDUCTASE SDR"/>
    <property type="match status" value="1"/>
</dbReference>
<dbReference type="Gene3D" id="3.40.50.720">
    <property type="entry name" value="NAD(P)-binding Rossmann-like Domain"/>
    <property type="match status" value="1"/>
</dbReference>
<evidence type="ECO:0008006" key="3">
    <source>
        <dbReference type="Google" id="ProtNLM"/>
    </source>
</evidence>
<evidence type="ECO:0000313" key="1">
    <source>
        <dbReference type="EMBL" id="TKA32507.1"/>
    </source>
</evidence>
<organism evidence="1 2">
    <name type="scientific">Salinomyces thailandicus</name>
    <dbReference type="NCBI Taxonomy" id="706561"/>
    <lineage>
        <taxon>Eukaryota</taxon>
        <taxon>Fungi</taxon>
        <taxon>Dikarya</taxon>
        <taxon>Ascomycota</taxon>
        <taxon>Pezizomycotina</taxon>
        <taxon>Dothideomycetes</taxon>
        <taxon>Dothideomycetidae</taxon>
        <taxon>Mycosphaerellales</taxon>
        <taxon>Teratosphaeriaceae</taxon>
        <taxon>Salinomyces</taxon>
    </lineage>
</organism>
<proteinExistence type="predicted"/>
<protein>
    <recommendedName>
        <fullName evidence="3">NAD(P)-binding protein</fullName>
    </recommendedName>
</protein>
<dbReference type="EMBL" id="NAJL01000005">
    <property type="protein sequence ID" value="TKA32507.1"/>
    <property type="molecule type" value="Genomic_DNA"/>
</dbReference>
<name>A0A4U0UBG0_9PEZI</name>
<evidence type="ECO:0000313" key="2">
    <source>
        <dbReference type="Proteomes" id="UP000308549"/>
    </source>
</evidence>
<reference evidence="1 2" key="1">
    <citation type="submission" date="2017-03" db="EMBL/GenBank/DDBJ databases">
        <title>Genomes of endolithic fungi from Antarctica.</title>
        <authorList>
            <person name="Coleine C."/>
            <person name="Masonjones S."/>
            <person name="Stajich J.E."/>
        </authorList>
    </citation>
    <scope>NUCLEOTIDE SEQUENCE [LARGE SCALE GENOMIC DNA]</scope>
    <source>
        <strain evidence="1 2">CCFEE 6315</strain>
    </source>
</reference>
<dbReference type="OrthoDB" id="5296at2759"/>
<dbReference type="InterPro" id="IPR052184">
    <property type="entry name" value="SDR_enzymes"/>
</dbReference>
<dbReference type="Proteomes" id="UP000308549">
    <property type="component" value="Unassembled WGS sequence"/>
</dbReference>
<keyword evidence="2" id="KW-1185">Reference proteome</keyword>
<dbReference type="PRINTS" id="PR00081">
    <property type="entry name" value="GDHRDH"/>
</dbReference>